<dbReference type="InterPro" id="IPR012347">
    <property type="entry name" value="Ferritin-like"/>
</dbReference>
<dbReference type="OrthoDB" id="9795056at2"/>
<dbReference type="EMBL" id="QXDL01000138">
    <property type="protein sequence ID" value="RIH82009.1"/>
    <property type="molecule type" value="Genomic_DNA"/>
</dbReference>
<gene>
    <name evidence="1" type="ORF">Mterra_02854</name>
</gene>
<proteinExistence type="predicted"/>
<dbReference type="InterPro" id="IPR047114">
    <property type="entry name" value="YciF"/>
</dbReference>
<sequence>MRVMNAMDFFVRELDELLSVERTLTQGYRGMREQAHDPRLGQLLGERLQAAEEHVLNLRLAFEQLGREPLGEASPGASGIVEGYRLASRRLERPELADLLITGAALRAASYEVAGYMGLMELARDTRLARVVGLLRENLDDEVAFSQRLANLSVRLAQRLWEAEDGGQAEPHAPSPGEPSAT</sequence>
<comment type="caution">
    <text evidence="1">The sequence shown here is derived from an EMBL/GenBank/DDBJ whole genome shotgun (WGS) entry which is preliminary data.</text>
</comment>
<dbReference type="InterPro" id="IPR009078">
    <property type="entry name" value="Ferritin-like_SF"/>
</dbReference>
<dbReference type="InterPro" id="IPR010287">
    <property type="entry name" value="DUF892_YciF-like"/>
</dbReference>
<dbReference type="PANTHER" id="PTHR30565">
    <property type="entry name" value="PROTEIN YCIF"/>
    <property type="match status" value="1"/>
</dbReference>
<accession>A0A399EFT3</accession>
<protein>
    <submittedName>
        <fullName evidence="1">Uncharacterized protein</fullName>
    </submittedName>
</protein>
<name>A0A399EFT3_9DEIN</name>
<dbReference type="AlphaFoldDB" id="A0A399EFT3"/>
<dbReference type="Gene3D" id="1.20.1260.10">
    <property type="match status" value="1"/>
</dbReference>
<organism evidence="1 2">
    <name type="scientific">Calidithermus terrae</name>
    <dbReference type="NCBI Taxonomy" id="1408545"/>
    <lineage>
        <taxon>Bacteria</taxon>
        <taxon>Thermotogati</taxon>
        <taxon>Deinococcota</taxon>
        <taxon>Deinococci</taxon>
        <taxon>Thermales</taxon>
        <taxon>Thermaceae</taxon>
        <taxon>Calidithermus</taxon>
    </lineage>
</organism>
<evidence type="ECO:0000313" key="1">
    <source>
        <dbReference type="EMBL" id="RIH82009.1"/>
    </source>
</evidence>
<dbReference type="Proteomes" id="UP000265715">
    <property type="component" value="Unassembled WGS sequence"/>
</dbReference>
<dbReference type="PANTHER" id="PTHR30565:SF9">
    <property type="entry name" value="PROTEIN YCIF"/>
    <property type="match status" value="1"/>
</dbReference>
<dbReference type="RefSeq" id="WP_119315835.1">
    <property type="nucleotide sequence ID" value="NZ_QXDL01000138.1"/>
</dbReference>
<dbReference type="SUPFAM" id="SSF47240">
    <property type="entry name" value="Ferritin-like"/>
    <property type="match status" value="1"/>
</dbReference>
<dbReference type="Pfam" id="PF05974">
    <property type="entry name" value="DUF892"/>
    <property type="match status" value="1"/>
</dbReference>
<reference evidence="1 2" key="1">
    <citation type="submission" date="2018-08" db="EMBL/GenBank/DDBJ databases">
        <title>Meiothermus terrae DSM 26712 genome sequencing project.</title>
        <authorList>
            <person name="Da Costa M.S."/>
            <person name="Albuquerque L."/>
            <person name="Raposo P."/>
            <person name="Froufe H.J.C."/>
            <person name="Barroso C.S."/>
            <person name="Egas C."/>
        </authorList>
    </citation>
    <scope>NUCLEOTIDE SEQUENCE [LARGE SCALE GENOMIC DNA]</scope>
    <source>
        <strain evidence="1 2">DSM 26712</strain>
    </source>
</reference>
<keyword evidence="2" id="KW-1185">Reference proteome</keyword>
<evidence type="ECO:0000313" key="2">
    <source>
        <dbReference type="Proteomes" id="UP000265715"/>
    </source>
</evidence>